<dbReference type="EMBL" id="CABFMQ020000089">
    <property type="protein sequence ID" value="VTZ51132.1"/>
    <property type="molecule type" value="Genomic_DNA"/>
</dbReference>
<name>A0A8B6MAM2_METTU</name>
<keyword evidence="1" id="KW-0378">Hydrolase</keyword>
<evidence type="ECO:0000259" key="2">
    <source>
        <dbReference type="Pfam" id="PF00857"/>
    </source>
</evidence>
<keyword evidence="4" id="KW-1185">Reference proteome</keyword>
<dbReference type="Proteomes" id="UP000485880">
    <property type="component" value="Unassembled WGS sequence"/>
</dbReference>
<dbReference type="SUPFAM" id="SSF52499">
    <property type="entry name" value="Isochorismatase-like hydrolases"/>
    <property type="match status" value="1"/>
</dbReference>
<gene>
    <name evidence="3" type="ORF">MPC4_310007</name>
</gene>
<organism evidence="3 4">
    <name type="scientific">Methylocella tundrae</name>
    <dbReference type="NCBI Taxonomy" id="227605"/>
    <lineage>
        <taxon>Bacteria</taxon>
        <taxon>Pseudomonadati</taxon>
        <taxon>Pseudomonadota</taxon>
        <taxon>Alphaproteobacteria</taxon>
        <taxon>Hyphomicrobiales</taxon>
        <taxon>Beijerinckiaceae</taxon>
        <taxon>Methylocella</taxon>
    </lineage>
</organism>
<dbReference type="PANTHER" id="PTHR43540">
    <property type="entry name" value="PEROXYUREIDOACRYLATE/UREIDOACRYLATE AMIDOHYDROLASE-RELATED"/>
    <property type="match status" value="1"/>
</dbReference>
<sequence>MATNRTNMTQDVALLLLDLQNEMVDPTGKIGKGGLAPIVAERKVLQNARRALDAARARSNPVIHVRLGFRADYADAVSVAPRISRLKEHNAAILGTWGTEFPEILAPAENELIFTKQCVNPFFNTGLLNWLLQRGVKHVVLGGVVTNLVVEATARAADDAGLAVTVLEDVCAAPSAEWHAFSIEKMLPLFATISTSPQFAA</sequence>
<dbReference type="RefSeq" id="WP_174513033.1">
    <property type="nucleotide sequence ID" value="NZ_CABFMQ020000089.1"/>
</dbReference>
<dbReference type="Pfam" id="PF00857">
    <property type="entry name" value="Isochorismatase"/>
    <property type="match status" value="1"/>
</dbReference>
<proteinExistence type="predicted"/>
<dbReference type="Gene3D" id="3.40.50.850">
    <property type="entry name" value="Isochorismatase-like"/>
    <property type="match status" value="1"/>
</dbReference>
<dbReference type="CDD" id="cd00431">
    <property type="entry name" value="cysteine_hydrolases"/>
    <property type="match status" value="1"/>
</dbReference>
<evidence type="ECO:0000256" key="1">
    <source>
        <dbReference type="ARBA" id="ARBA00022801"/>
    </source>
</evidence>
<dbReference type="InterPro" id="IPR036380">
    <property type="entry name" value="Isochorismatase-like_sf"/>
</dbReference>
<feature type="domain" description="Isochorismatase-like" evidence="2">
    <location>
        <begin position="13"/>
        <end position="196"/>
    </location>
</feature>
<dbReference type="InterPro" id="IPR050272">
    <property type="entry name" value="Isochorismatase-like_hydrls"/>
</dbReference>
<accession>A0A8B6MAM2</accession>
<comment type="caution">
    <text evidence="3">The sequence shown here is derived from an EMBL/GenBank/DDBJ whole genome shotgun (WGS) entry which is preliminary data.</text>
</comment>
<dbReference type="AlphaFoldDB" id="A0A8B6MAM2"/>
<dbReference type="GO" id="GO:0016787">
    <property type="term" value="F:hydrolase activity"/>
    <property type="evidence" value="ECO:0007669"/>
    <property type="project" value="UniProtKB-KW"/>
</dbReference>
<reference evidence="3 4" key="1">
    <citation type="submission" date="2019-05" db="EMBL/GenBank/DDBJ databases">
        <authorList>
            <person name="Farhan Ul Haque M."/>
        </authorList>
    </citation>
    <scope>NUCLEOTIDE SEQUENCE [LARGE SCALE GENOMIC DNA]</scope>
    <source>
        <strain evidence="3">2</strain>
    </source>
</reference>
<evidence type="ECO:0000313" key="4">
    <source>
        <dbReference type="Proteomes" id="UP000485880"/>
    </source>
</evidence>
<dbReference type="InterPro" id="IPR000868">
    <property type="entry name" value="Isochorismatase-like_dom"/>
</dbReference>
<evidence type="ECO:0000313" key="3">
    <source>
        <dbReference type="EMBL" id="VTZ51132.1"/>
    </source>
</evidence>
<protein>
    <recommendedName>
        <fullName evidence="2">Isochorismatase-like domain-containing protein</fullName>
    </recommendedName>
</protein>